<feature type="transmembrane region" description="Helical" evidence="7">
    <location>
        <begin position="102"/>
        <end position="122"/>
    </location>
</feature>
<dbReference type="EMBL" id="JAWLKA010000057">
    <property type="protein sequence ID" value="MDV6286976.1"/>
    <property type="molecule type" value="Genomic_DNA"/>
</dbReference>
<dbReference type="InterPro" id="IPR002293">
    <property type="entry name" value="AA/rel_permease1"/>
</dbReference>
<feature type="transmembrane region" description="Helical" evidence="7">
    <location>
        <begin position="446"/>
        <end position="467"/>
    </location>
</feature>
<comment type="subcellular location">
    <subcellularLocation>
        <location evidence="1">Cell membrane</location>
        <topology evidence="1">Multi-pass membrane protein</topology>
    </subcellularLocation>
</comment>
<protein>
    <submittedName>
        <fullName evidence="8">APC family permease</fullName>
    </submittedName>
</protein>
<feature type="transmembrane region" description="Helical" evidence="7">
    <location>
        <begin position="301"/>
        <end position="326"/>
    </location>
</feature>
<evidence type="ECO:0000313" key="8">
    <source>
        <dbReference type="EMBL" id="MDV6286976.1"/>
    </source>
</evidence>
<feature type="transmembrane region" description="Helical" evidence="7">
    <location>
        <begin position="30"/>
        <end position="52"/>
    </location>
</feature>
<dbReference type="Gene3D" id="1.20.1740.10">
    <property type="entry name" value="Amino acid/polyamine transporter I"/>
    <property type="match status" value="1"/>
</dbReference>
<evidence type="ECO:0000256" key="6">
    <source>
        <dbReference type="SAM" id="MobiDB-lite"/>
    </source>
</evidence>
<keyword evidence="3 7" id="KW-0812">Transmembrane</keyword>
<evidence type="ECO:0000256" key="3">
    <source>
        <dbReference type="ARBA" id="ARBA00022692"/>
    </source>
</evidence>
<evidence type="ECO:0000256" key="2">
    <source>
        <dbReference type="ARBA" id="ARBA00022475"/>
    </source>
</evidence>
<evidence type="ECO:0000256" key="5">
    <source>
        <dbReference type="ARBA" id="ARBA00023136"/>
    </source>
</evidence>
<dbReference type="Proteomes" id="UP001185737">
    <property type="component" value="Unassembled WGS sequence"/>
</dbReference>
<evidence type="ECO:0000313" key="9">
    <source>
        <dbReference type="Proteomes" id="UP001185737"/>
    </source>
</evidence>
<proteinExistence type="predicted"/>
<sequence>MTASRPTSIDSQTSDAASSPLHRDLGVTSIVFMVVAAAAPLAVVAATTPIIVSASGSVAVPSFFVLAAMILLLFTVGFTLMSRHVKNPGAFYSYVQAGLGSVHGLGAATLAIFSYAGLLLATSSYIGVAARNALSRYVDVDAPWWAYSIVVLIVVCLLGYRDIELSSKVLGIVLLLETCVVLVVDVAILVQGGAHGIGAESVSPARLMEGQPGLGLMFAFFAFFGFEATAVFRSEAKDPDRTIPRATYVSVIFIGLFYAVSGFAVIVGTGTSDAVAKAGADPENMVLDLAHTYVGSAMFDVIQVLLVTSLFACILSFHNVVTRYLYALGKVGVLPQRFGVVSIKYGAPSSASLAVSIGSGLAMAVIVLSGIDPVTESYTWLSGAATLGLVGLMTLASVAVIVFFRTNDHDKRLWHTVIAPVLAVIGLGAVLSLVAANFTVLISDPVSAWVVAILVISSYLVGVVVALRMRRVDPAAYAALTTD</sequence>
<keyword evidence="9" id="KW-1185">Reference proteome</keyword>
<feature type="transmembrane region" description="Helical" evidence="7">
    <location>
        <begin position="416"/>
        <end position="440"/>
    </location>
</feature>
<feature type="transmembrane region" description="Helical" evidence="7">
    <location>
        <begin position="347"/>
        <end position="368"/>
    </location>
</feature>
<feature type="transmembrane region" description="Helical" evidence="7">
    <location>
        <begin position="58"/>
        <end position="81"/>
    </location>
</feature>
<dbReference type="PIRSF" id="PIRSF006060">
    <property type="entry name" value="AA_transporter"/>
    <property type="match status" value="1"/>
</dbReference>
<evidence type="ECO:0000256" key="4">
    <source>
        <dbReference type="ARBA" id="ARBA00022989"/>
    </source>
</evidence>
<reference evidence="8 9" key="1">
    <citation type="submission" date="2023-10" db="EMBL/GenBank/DDBJ databases">
        <title>Development of a sustainable strategy for remediation of hydrocarbon-contaminated territories based on the waste exchange concept.</title>
        <authorList>
            <person name="Krivoruchko A."/>
        </authorList>
    </citation>
    <scope>NUCLEOTIDE SEQUENCE [LARGE SCALE GENOMIC DNA]</scope>
    <source>
        <strain evidence="8 9">IEGM 60</strain>
    </source>
</reference>
<feature type="transmembrane region" description="Helical" evidence="7">
    <location>
        <begin position="142"/>
        <end position="160"/>
    </location>
</feature>
<keyword evidence="4 7" id="KW-1133">Transmembrane helix</keyword>
<evidence type="ECO:0000256" key="1">
    <source>
        <dbReference type="ARBA" id="ARBA00004651"/>
    </source>
</evidence>
<feature type="transmembrane region" description="Helical" evidence="7">
    <location>
        <begin position="172"/>
        <end position="194"/>
    </location>
</feature>
<accession>A0ABU4CTS1</accession>
<gene>
    <name evidence="8" type="ORF">R3Q59_41630</name>
</gene>
<dbReference type="PANTHER" id="PTHR42770:SF16">
    <property type="entry name" value="AMINO ACID PERMEASE"/>
    <property type="match status" value="1"/>
</dbReference>
<evidence type="ECO:0000256" key="7">
    <source>
        <dbReference type="SAM" id="Phobius"/>
    </source>
</evidence>
<name>A0ABU4CTS1_RHOJO</name>
<comment type="caution">
    <text evidence="8">The sequence shown here is derived from an EMBL/GenBank/DDBJ whole genome shotgun (WGS) entry which is preliminary data.</text>
</comment>
<feature type="transmembrane region" description="Helical" evidence="7">
    <location>
        <begin position="246"/>
        <end position="267"/>
    </location>
</feature>
<feature type="compositionally biased region" description="Polar residues" evidence="6">
    <location>
        <begin position="1"/>
        <end position="17"/>
    </location>
</feature>
<keyword evidence="5 7" id="KW-0472">Membrane</keyword>
<organism evidence="8 9">
    <name type="scientific">Rhodococcus jostii</name>
    <dbReference type="NCBI Taxonomy" id="132919"/>
    <lineage>
        <taxon>Bacteria</taxon>
        <taxon>Bacillati</taxon>
        <taxon>Actinomycetota</taxon>
        <taxon>Actinomycetes</taxon>
        <taxon>Mycobacteriales</taxon>
        <taxon>Nocardiaceae</taxon>
        <taxon>Rhodococcus</taxon>
    </lineage>
</organism>
<feature type="region of interest" description="Disordered" evidence="6">
    <location>
        <begin position="1"/>
        <end position="20"/>
    </location>
</feature>
<keyword evidence="2" id="KW-1003">Cell membrane</keyword>
<dbReference type="Pfam" id="PF13520">
    <property type="entry name" value="AA_permease_2"/>
    <property type="match status" value="1"/>
</dbReference>
<feature type="transmembrane region" description="Helical" evidence="7">
    <location>
        <begin position="214"/>
        <end position="234"/>
    </location>
</feature>
<dbReference type="InterPro" id="IPR050367">
    <property type="entry name" value="APC_superfamily"/>
</dbReference>
<dbReference type="RefSeq" id="WP_317571920.1">
    <property type="nucleotide sequence ID" value="NZ_JAWLKA010000057.1"/>
</dbReference>
<feature type="transmembrane region" description="Helical" evidence="7">
    <location>
        <begin position="380"/>
        <end position="404"/>
    </location>
</feature>
<dbReference type="PANTHER" id="PTHR42770">
    <property type="entry name" value="AMINO ACID TRANSPORTER-RELATED"/>
    <property type="match status" value="1"/>
</dbReference>